<protein>
    <submittedName>
        <fullName evidence="1">Uncharacterized protein</fullName>
    </submittedName>
</protein>
<accession>A0A4C1XAX0</accession>
<dbReference type="AlphaFoldDB" id="A0A4C1XAX0"/>
<name>A0A4C1XAX0_EUMVA</name>
<evidence type="ECO:0000313" key="2">
    <source>
        <dbReference type="Proteomes" id="UP000299102"/>
    </source>
</evidence>
<proteinExistence type="predicted"/>
<gene>
    <name evidence="1" type="ORF">EVAR_35438_1</name>
</gene>
<keyword evidence="2" id="KW-1185">Reference proteome</keyword>
<evidence type="ECO:0000313" key="1">
    <source>
        <dbReference type="EMBL" id="GBP59489.1"/>
    </source>
</evidence>
<sequence>MPINIAVPREALETNRPTEQCDGRYDTVRYDTVDTTVNTVIYFDECSSRFALRPSRILNFTPDAIESKANLVFRAIAREGDVKCPNYVSAFPHGRNLEIR</sequence>
<reference evidence="1 2" key="1">
    <citation type="journal article" date="2019" name="Commun. Biol.">
        <title>The bagworm genome reveals a unique fibroin gene that provides high tensile strength.</title>
        <authorList>
            <person name="Kono N."/>
            <person name="Nakamura H."/>
            <person name="Ohtoshi R."/>
            <person name="Tomita M."/>
            <person name="Numata K."/>
            <person name="Arakawa K."/>
        </authorList>
    </citation>
    <scope>NUCLEOTIDE SEQUENCE [LARGE SCALE GENOMIC DNA]</scope>
</reference>
<comment type="caution">
    <text evidence="1">The sequence shown here is derived from an EMBL/GenBank/DDBJ whole genome shotgun (WGS) entry which is preliminary data.</text>
</comment>
<dbReference type="EMBL" id="BGZK01000762">
    <property type="protein sequence ID" value="GBP59489.1"/>
    <property type="molecule type" value="Genomic_DNA"/>
</dbReference>
<dbReference type="Proteomes" id="UP000299102">
    <property type="component" value="Unassembled WGS sequence"/>
</dbReference>
<organism evidence="1 2">
    <name type="scientific">Eumeta variegata</name>
    <name type="common">Bagworm moth</name>
    <name type="synonym">Eumeta japonica</name>
    <dbReference type="NCBI Taxonomy" id="151549"/>
    <lineage>
        <taxon>Eukaryota</taxon>
        <taxon>Metazoa</taxon>
        <taxon>Ecdysozoa</taxon>
        <taxon>Arthropoda</taxon>
        <taxon>Hexapoda</taxon>
        <taxon>Insecta</taxon>
        <taxon>Pterygota</taxon>
        <taxon>Neoptera</taxon>
        <taxon>Endopterygota</taxon>
        <taxon>Lepidoptera</taxon>
        <taxon>Glossata</taxon>
        <taxon>Ditrysia</taxon>
        <taxon>Tineoidea</taxon>
        <taxon>Psychidae</taxon>
        <taxon>Oiketicinae</taxon>
        <taxon>Eumeta</taxon>
    </lineage>
</organism>